<protein>
    <recommendedName>
        <fullName evidence="4">DUF2808 domain-containing protein</fullName>
    </recommendedName>
</protein>
<keyword evidence="1" id="KW-0732">Signal</keyword>
<accession>A0A433V628</accession>
<name>A0A433V628_9CYAN</name>
<proteinExistence type="predicted"/>
<evidence type="ECO:0008006" key="4">
    <source>
        <dbReference type="Google" id="ProtNLM"/>
    </source>
</evidence>
<dbReference type="EMBL" id="RSCL01000019">
    <property type="protein sequence ID" value="RUT01550.1"/>
    <property type="molecule type" value="Genomic_DNA"/>
</dbReference>
<reference evidence="2" key="1">
    <citation type="submission" date="2018-12" db="EMBL/GenBank/DDBJ databases">
        <authorList>
            <person name="Will S."/>
            <person name="Neumann-Schaal M."/>
            <person name="Henke P."/>
        </authorList>
    </citation>
    <scope>NUCLEOTIDE SEQUENCE</scope>
    <source>
        <strain evidence="2">PCC 7102</strain>
    </source>
</reference>
<dbReference type="AlphaFoldDB" id="A0A433V628"/>
<dbReference type="Proteomes" id="UP000271624">
    <property type="component" value="Unassembled WGS sequence"/>
</dbReference>
<keyword evidence="3" id="KW-1185">Reference proteome</keyword>
<evidence type="ECO:0000313" key="3">
    <source>
        <dbReference type="Proteomes" id="UP000271624"/>
    </source>
</evidence>
<sequence length="161" mass="16913">MTMKKLIYAVAFTLVIASSVPVALAKNPNDAKVTHLGNSAAFPNDSAVSDATHKFEVHVQGKAVSELAINLPEGVKVNRGIEVKNKSGQKIPATVSIDGKIATVAFAEPVAPGNSLSVSMKGVNASSYDSNQFLHYQVSAKNEGMKEAISLGLVQITTYLS</sequence>
<evidence type="ECO:0000313" key="2">
    <source>
        <dbReference type="EMBL" id="RUT01550.1"/>
    </source>
</evidence>
<evidence type="ECO:0000256" key="1">
    <source>
        <dbReference type="SAM" id="SignalP"/>
    </source>
</evidence>
<organism evidence="2 3">
    <name type="scientific">Dulcicalothrix desertica PCC 7102</name>
    <dbReference type="NCBI Taxonomy" id="232991"/>
    <lineage>
        <taxon>Bacteria</taxon>
        <taxon>Bacillati</taxon>
        <taxon>Cyanobacteriota</taxon>
        <taxon>Cyanophyceae</taxon>
        <taxon>Nostocales</taxon>
        <taxon>Calotrichaceae</taxon>
        <taxon>Dulcicalothrix</taxon>
    </lineage>
</organism>
<feature type="chain" id="PRO_5019166875" description="DUF2808 domain-containing protein" evidence="1">
    <location>
        <begin position="26"/>
        <end position="161"/>
    </location>
</feature>
<dbReference type="InterPro" id="IPR021256">
    <property type="entry name" value="DUF2808"/>
</dbReference>
<feature type="signal peptide" evidence="1">
    <location>
        <begin position="1"/>
        <end position="25"/>
    </location>
</feature>
<reference evidence="2" key="2">
    <citation type="journal article" date="2019" name="Genome Biol. Evol.">
        <title>Day and night: Metabolic profiles and evolutionary relationships of six axenic non-marine cyanobacteria.</title>
        <authorList>
            <person name="Will S.E."/>
            <person name="Henke P."/>
            <person name="Boedeker C."/>
            <person name="Huang S."/>
            <person name="Brinkmann H."/>
            <person name="Rohde M."/>
            <person name="Jarek M."/>
            <person name="Friedl T."/>
            <person name="Seufert S."/>
            <person name="Schumacher M."/>
            <person name="Overmann J."/>
            <person name="Neumann-Schaal M."/>
            <person name="Petersen J."/>
        </authorList>
    </citation>
    <scope>NUCLEOTIDE SEQUENCE [LARGE SCALE GENOMIC DNA]</scope>
    <source>
        <strain evidence="2">PCC 7102</strain>
    </source>
</reference>
<dbReference type="Pfam" id="PF10989">
    <property type="entry name" value="DUF2808"/>
    <property type="match status" value="1"/>
</dbReference>
<comment type="caution">
    <text evidence="2">The sequence shown here is derived from an EMBL/GenBank/DDBJ whole genome shotgun (WGS) entry which is preliminary data.</text>
</comment>
<gene>
    <name evidence="2" type="ORF">DSM106972_066470</name>
</gene>